<dbReference type="EMBL" id="ML993922">
    <property type="protein sequence ID" value="KAF2202834.1"/>
    <property type="molecule type" value="Genomic_DNA"/>
</dbReference>
<sequence length="159" mass="18064">MRFQLSAFVYLFFYLIFASVCVASGCSAPPCGRVINKTRWPGKYGDFGGKKHKCHIYNWNDGHGSIKWDEKRGVPCTQYDLDADSSKGGFTHDRIDVDGITFHDRRWRIIWEHGESYDFAKGVWAKIGSGEEITCRENKEVPECKVKCVTDVLNACIGD</sequence>
<reference evidence="2" key="1">
    <citation type="journal article" date="2020" name="Stud. Mycol.">
        <title>101 Dothideomycetes genomes: a test case for predicting lifestyles and emergence of pathogens.</title>
        <authorList>
            <person name="Haridas S."/>
            <person name="Albert R."/>
            <person name="Binder M."/>
            <person name="Bloem J."/>
            <person name="Labutti K."/>
            <person name="Salamov A."/>
            <person name="Andreopoulos B."/>
            <person name="Baker S."/>
            <person name="Barry K."/>
            <person name="Bills G."/>
            <person name="Bluhm B."/>
            <person name="Cannon C."/>
            <person name="Castanera R."/>
            <person name="Culley D."/>
            <person name="Daum C."/>
            <person name="Ezra D."/>
            <person name="Gonzalez J."/>
            <person name="Henrissat B."/>
            <person name="Kuo A."/>
            <person name="Liang C."/>
            <person name="Lipzen A."/>
            <person name="Lutzoni F."/>
            <person name="Magnuson J."/>
            <person name="Mondo S."/>
            <person name="Nolan M."/>
            <person name="Ohm R."/>
            <person name="Pangilinan J."/>
            <person name="Park H.-J."/>
            <person name="Ramirez L."/>
            <person name="Alfaro M."/>
            <person name="Sun H."/>
            <person name="Tritt A."/>
            <person name="Yoshinaga Y."/>
            <person name="Zwiers L.-H."/>
            <person name="Turgeon B."/>
            <person name="Goodwin S."/>
            <person name="Spatafora J."/>
            <person name="Crous P."/>
            <person name="Grigoriev I."/>
        </authorList>
    </citation>
    <scope>NUCLEOTIDE SEQUENCE</scope>
    <source>
        <strain evidence="2">ATCC 74209</strain>
    </source>
</reference>
<proteinExistence type="predicted"/>
<dbReference type="AlphaFoldDB" id="A0A9P4JT87"/>
<evidence type="ECO:0000256" key="1">
    <source>
        <dbReference type="SAM" id="SignalP"/>
    </source>
</evidence>
<keyword evidence="3" id="KW-1185">Reference proteome</keyword>
<evidence type="ECO:0000313" key="3">
    <source>
        <dbReference type="Proteomes" id="UP000799536"/>
    </source>
</evidence>
<protein>
    <submittedName>
        <fullName evidence="2">Uncharacterized protein</fullName>
    </submittedName>
</protein>
<comment type="caution">
    <text evidence="2">The sequence shown here is derived from an EMBL/GenBank/DDBJ whole genome shotgun (WGS) entry which is preliminary data.</text>
</comment>
<keyword evidence="1" id="KW-0732">Signal</keyword>
<feature type="signal peptide" evidence="1">
    <location>
        <begin position="1"/>
        <end position="23"/>
    </location>
</feature>
<dbReference type="OrthoDB" id="5059275at2759"/>
<name>A0A9P4JT87_9PLEO</name>
<accession>A0A9P4JT87</accession>
<dbReference type="Proteomes" id="UP000799536">
    <property type="component" value="Unassembled WGS sequence"/>
</dbReference>
<gene>
    <name evidence="2" type="ORF">GQ43DRAFT_439357</name>
</gene>
<dbReference type="PROSITE" id="PS51257">
    <property type="entry name" value="PROKAR_LIPOPROTEIN"/>
    <property type="match status" value="1"/>
</dbReference>
<organism evidence="2 3">
    <name type="scientific">Delitschia confertaspora ATCC 74209</name>
    <dbReference type="NCBI Taxonomy" id="1513339"/>
    <lineage>
        <taxon>Eukaryota</taxon>
        <taxon>Fungi</taxon>
        <taxon>Dikarya</taxon>
        <taxon>Ascomycota</taxon>
        <taxon>Pezizomycotina</taxon>
        <taxon>Dothideomycetes</taxon>
        <taxon>Pleosporomycetidae</taxon>
        <taxon>Pleosporales</taxon>
        <taxon>Delitschiaceae</taxon>
        <taxon>Delitschia</taxon>
    </lineage>
</organism>
<evidence type="ECO:0000313" key="2">
    <source>
        <dbReference type="EMBL" id="KAF2202834.1"/>
    </source>
</evidence>
<feature type="chain" id="PRO_5040444995" evidence="1">
    <location>
        <begin position="24"/>
        <end position="159"/>
    </location>
</feature>